<organism evidence="3">
    <name type="scientific">marine metagenome</name>
    <dbReference type="NCBI Taxonomy" id="408172"/>
    <lineage>
        <taxon>unclassified sequences</taxon>
        <taxon>metagenomes</taxon>
        <taxon>ecological metagenomes</taxon>
    </lineage>
</organism>
<protein>
    <recommendedName>
        <fullName evidence="2">Calcineurin-like phosphoesterase domain-containing protein</fullName>
    </recommendedName>
</protein>
<dbReference type="InterPro" id="IPR029052">
    <property type="entry name" value="Metallo-depent_PP-like"/>
</dbReference>
<proteinExistence type="predicted"/>
<dbReference type="EMBL" id="UINC01139177">
    <property type="protein sequence ID" value="SVD25568.1"/>
    <property type="molecule type" value="Genomic_DNA"/>
</dbReference>
<name>A0A382TVV4_9ZZZZ</name>
<evidence type="ECO:0000259" key="2">
    <source>
        <dbReference type="Pfam" id="PF00149"/>
    </source>
</evidence>
<keyword evidence="1" id="KW-0378">Hydrolase</keyword>
<dbReference type="InterPro" id="IPR050535">
    <property type="entry name" value="DNA_Repair-Maintenance_Comp"/>
</dbReference>
<feature type="non-terminal residue" evidence="3">
    <location>
        <position position="276"/>
    </location>
</feature>
<reference evidence="3" key="1">
    <citation type="submission" date="2018-05" db="EMBL/GenBank/DDBJ databases">
        <authorList>
            <person name="Lanie J.A."/>
            <person name="Ng W.-L."/>
            <person name="Kazmierczak K.M."/>
            <person name="Andrzejewski T.M."/>
            <person name="Davidsen T.M."/>
            <person name="Wayne K.J."/>
            <person name="Tettelin H."/>
            <person name="Glass J.I."/>
            <person name="Rusch D."/>
            <person name="Podicherti R."/>
            <person name="Tsui H.-C.T."/>
            <person name="Winkler M.E."/>
        </authorList>
    </citation>
    <scope>NUCLEOTIDE SEQUENCE</scope>
</reference>
<dbReference type="GO" id="GO:0016787">
    <property type="term" value="F:hydrolase activity"/>
    <property type="evidence" value="ECO:0007669"/>
    <property type="project" value="UniProtKB-KW"/>
</dbReference>
<evidence type="ECO:0000256" key="1">
    <source>
        <dbReference type="ARBA" id="ARBA00022801"/>
    </source>
</evidence>
<gene>
    <name evidence="3" type="ORF">METZ01_LOCUS378422</name>
</gene>
<dbReference type="Pfam" id="PF00149">
    <property type="entry name" value="Metallophos"/>
    <property type="match status" value="1"/>
</dbReference>
<dbReference type="InterPro" id="IPR041796">
    <property type="entry name" value="Mre11_N"/>
</dbReference>
<accession>A0A382TVV4</accession>
<dbReference type="SUPFAM" id="SSF56300">
    <property type="entry name" value="Metallo-dependent phosphatases"/>
    <property type="match status" value="1"/>
</dbReference>
<sequence length="276" mass="30069">MTDCFIHASDLHLDQAIGAVGRLAEHENDIATRLALEARGALESLVDLAIDRSASFVVLAGDIFHDGDAVPAVQLHFHDQLRRLADEEIPVFICHGNHDPLHEGFRRTGRLPKGVTVFGTENPLIGADGKEIEDVPLRSGHGSVAVSGLSFPERHVEENLALRFHDLEPVDIPHVAVLHADLEGHTGHKAYSSCSLSDLRKAPVDYWALGHIHLRAVEDLGPGRYAAYCGNLQGRNFKPSECHPKGALVVPISEHGIGEPEFVACDRVRFVESVVT</sequence>
<evidence type="ECO:0000313" key="3">
    <source>
        <dbReference type="EMBL" id="SVD25568.1"/>
    </source>
</evidence>
<dbReference type="PANTHER" id="PTHR30337:SF7">
    <property type="entry name" value="PHOSPHOESTERASE"/>
    <property type="match status" value="1"/>
</dbReference>
<dbReference type="AlphaFoldDB" id="A0A382TVV4"/>
<dbReference type="PANTHER" id="PTHR30337">
    <property type="entry name" value="COMPONENT OF ATP-DEPENDENT DSDNA EXONUCLEASE"/>
    <property type="match status" value="1"/>
</dbReference>
<dbReference type="CDD" id="cd00840">
    <property type="entry name" value="MPP_Mre11_N"/>
    <property type="match status" value="1"/>
</dbReference>
<dbReference type="Gene3D" id="3.60.21.10">
    <property type="match status" value="1"/>
</dbReference>
<dbReference type="InterPro" id="IPR004843">
    <property type="entry name" value="Calcineurin-like_PHP"/>
</dbReference>
<feature type="domain" description="Calcineurin-like phosphoesterase" evidence="2">
    <location>
        <begin position="5"/>
        <end position="213"/>
    </location>
</feature>